<dbReference type="GO" id="GO:0000287">
    <property type="term" value="F:magnesium ion binding"/>
    <property type="evidence" value="ECO:0007669"/>
    <property type="project" value="UniProtKB-UniRule"/>
</dbReference>
<accession>A0A5C5Z048</accession>
<dbReference type="UniPathway" id="UPA00053">
    <property type="reaction ID" value="UER00088"/>
</dbReference>
<dbReference type="SUPFAM" id="SSF52540">
    <property type="entry name" value="P-loop containing nucleoside triphosphate hydrolases"/>
    <property type="match status" value="1"/>
</dbReference>
<dbReference type="PANTHER" id="PTHR21087:SF16">
    <property type="entry name" value="SHIKIMATE KINASE 1, CHLOROPLASTIC"/>
    <property type="match status" value="1"/>
</dbReference>
<keyword evidence="9" id="KW-1185">Reference proteome</keyword>
<dbReference type="GO" id="GO:0004765">
    <property type="term" value="F:shikimate kinase activity"/>
    <property type="evidence" value="ECO:0007669"/>
    <property type="project" value="UniProtKB-UniRule"/>
</dbReference>
<keyword evidence="7" id="KW-0460">Magnesium</keyword>
<dbReference type="AlphaFoldDB" id="A0A5C5Z048"/>
<keyword evidence="7" id="KW-0479">Metal-binding</keyword>
<feature type="binding site" evidence="7">
    <location>
        <position position="136"/>
    </location>
    <ligand>
        <name>substrate</name>
    </ligand>
</feature>
<comment type="caution">
    <text evidence="7">Lacks conserved residue(s) required for the propagation of feature annotation.</text>
</comment>
<evidence type="ECO:0000256" key="3">
    <source>
        <dbReference type="ARBA" id="ARBA00022741"/>
    </source>
</evidence>
<keyword evidence="2 7" id="KW-0808">Transferase</keyword>
<dbReference type="EC" id="2.7.1.71" evidence="7"/>
<dbReference type="GO" id="GO:0009073">
    <property type="term" value="P:aromatic amino acid family biosynthetic process"/>
    <property type="evidence" value="ECO:0007669"/>
    <property type="project" value="UniProtKB-KW"/>
</dbReference>
<keyword evidence="4 7" id="KW-0418">Kinase</keyword>
<evidence type="ECO:0000256" key="5">
    <source>
        <dbReference type="ARBA" id="ARBA00022840"/>
    </source>
</evidence>
<evidence type="ECO:0000256" key="4">
    <source>
        <dbReference type="ARBA" id="ARBA00022777"/>
    </source>
</evidence>
<comment type="caution">
    <text evidence="8">The sequence shown here is derived from an EMBL/GenBank/DDBJ whole genome shotgun (WGS) entry which is preliminary data.</text>
</comment>
<feature type="binding site" evidence="7">
    <location>
        <position position="116"/>
    </location>
    <ligand>
        <name>ATP</name>
        <dbReference type="ChEBI" id="CHEBI:30616"/>
    </ligand>
</feature>
<evidence type="ECO:0000313" key="8">
    <source>
        <dbReference type="EMBL" id="TWT80063.1"/>
    </source>
</evidence>
<comment type="catalytic activity">
    <reaction evidence="7">
        <text>shikimate + ATP = 3-phosphoshikimate + ADP + H(+)</text>
        <dbReference type="Rhea" id="RHEA:13121"/>
        <dbReference type="ChEBI" id="CHEBI:15378"/>
        <dbReference type="ChEBI" id="CHEBI:30616"/>
        <dbReference type="ChEBI" id="CHEBI:36208"/>
        <dbReference type="ChEBI" id="CHEBI:145989"/>
        <dbReference type="ChEBI" id="CHEBI:456216"/>
        <dbReference type="EC" id="2.7.1.71"/>
    </reaction>
</comment>
<dbReference type="Proteomes" id="UP000315010">
    <property type="component" value="Unassembled WGS sequence"/>
</dbReference>
<dbReference type="OrthoDB" id="9800332at2"/>
<dbReference type="GO" id="GO:0009423">
    <property type="term" value="P:chorismate biosynthetic process"/>
    <property type="evidence" value="ECO:0007669"/>
    <property type="project" value="UniProtKB-UniRule"/>
</dbReference>
<dbReference type="PANTHER" id="PTHR21087">
    <property type="entry name" value="SHIKIMATE KINASE"/>
    <property type="match status" value="1"/>
</dbReference>
<dbReference type="RefSeq" id="WP_146395156.1">
    <property type="nucleotide sequence ID" value="NZ_SJPJ01000001.1"/>
</dbReference>
<comment type="pathway">
    <text evidence="7">Metabolic intermediate biosynthesis; chorismate biosynthesis; chorismate from D-erythrose 4-phosphate and phosphoenolpyruvate: step 5/7.</text>
</comment>
<keyword evidence="6 7" id="KW-0057">Aromatic amino acid biosynthesis</keyword>
<dbReference type="HAMAP" id="MF_00109">
    <property type="entry name" value="Shikimate_kinase"/>
    <property type="match status" value="1"/>
</dbReference>
<dbReference type="InterPro" id="IPR031322">
    <property type="entry name" value="Shikimate/glucono_kinase"/>
</dbReference>
<proteinExistence type="inferred from homology"/>
<gene>
    <name evidence="8" type="primary">aroL</name>
    <name evidence="7" type="synonym">aroK</name>
    <name evidence="8" type="ORF">CA13_14760</name>
</gene>
<sequence>MNVVLVGYRGTGKSAVAKLLGNALGLEVVSLDEELVKKAGKVIPEVVEERGWPGFRDLEEEIVRTFAARDGLVIDCGGGVIERENNFACLRAAGPVVWLKASPEKIVERIGGDNQRPSLTGTKSFTDEVVEVLERRTPLYERISHHGVDTDSMSVEQVAARIQELLA</sequence>
<feature type="binding site" evidence="7">
    <location>
        <position position="56"/>
    </location>
    <ligand>
        <name>substrate</name>
    </ligand>
</feature>
<keyword evidence="1 7" id="KW-0028">Amino-acid biosynthesis</keyword>
<dbReference type="Gene3D" id="3.40.50.300">
    <property type="entry name" value="P-loop containing nucleotide triphosphate hydrolases"/>
    <property type="match status" value="1"/>
</dbReference>
<dbReference type="Pfam" id="PF01202">
    <property type="entry name" value="SKI"/>
    <property type="match status" value="1"/>
</dbReference>
<comment type="subunit">
    <text evidence="7">Monomer.</text>
</comment>
<keyword evidence="5 7" id="KW-0067">ATP-binding</keyword>
<keyword evidence="7" id="KW-0963">Cytoplasm</keyword>
<keyword evidence="3 7" id="KW-0547">Nucleotide-binding</keyword>
<comment type="cofactor">
    <cofactor evidence="7">
        <name>Mg(2+)</name>
        <dbReference type="ChEBI" id="CHEBI:18420"/>
    </cofactor>
    <text evidence="7">Binds 1 Mg(2+) ion per subunit.</text>
</comment>
<dbReference type="CDD" id="cd00464">
    <property type="entry name" value="SK"/>
    <property type="match status" value="1"/>
</dbReference>
<feature type="binding site" evidence="7">
    <location>
        <position position="32"/>
    </location>
    <ligand>
        <name>substrate</name>
    </ligand>
</feature>
<dbReference type="GO" id="GO:0008652">
    <property type="term" value="P:amino acid biosynthetic process"/>
    <property type="evidence" value="ECO:0007669"/>
    <property type="project" value="UniProtKB-KW"/>
</dbReference>
<comment type="similarity">
    <text evidence="7">Belongs to the shikimate kinase family.</text>
</comment>
<comment type="subcellular location">
    <subcellularLocation>
        <location evidence="7">Cytoplasm</location>
    </subcellularLocation>
</comment>
<evidence type="ECO:0000313" key="9">
    <source>
        <dbReference type="Proteomes" id="UP000315010"/>
    </source>
</evidence>
<dbReference type="InterPro" id="IPR027417">
    <property type="entry name" value="P-loop_NTPase"/>
</dbReference>
<dbReference type="InterPro" id="IPR000623">
    <property type="entry name" value="Shikimate_kinase/TSH1"/>
</dbReference>
<evidence type="ECO:0000256" key="6">
    <source>
        <dbReference type="ARBA" id="ARBA00023141"/>
    </source>
</evidence>
<dbReference type="PRINTS" id="PR01100">
    <property type="entry name" value="SHIKIMTKNASE"/>
</dbReference>
<evidence type="ECO:0000256" key="1">
    <source>
        <dbReference type="ARBA" id="ARBA00022605"/>
    </source>
</evidence>
<comment type="function">
    <text evidence="7">Catalyzes the specific phosphorylation of the 3-hydroxyl group of shikimic acid using ATP as a cosubstrate.</text>
</comment>
<feature type="binding site" evidence="7">
    <location>
        <begin position="10"/>
        <end position="15"/>
    </location>
    <ligand>
        <name>ATP</name>
        <dbReference type="ChEBI" id="CHEBI:30616"/>
    </ligand>
</feature>
<dbReference type="EMBL" id="SJPJ01000001">
    <property type="protein sequence ID" value="TWT80063.1"/>
    <property type="molecule type" value="Genomic_DNA"/>
</dbReference>
<feature type="binding site" evidence="7">
    <location>
        <position position="78"/>
    </location>
    <ligand>
        <name>substrate</name>
    </ligand>
</feature>
<protein>
    <recommendedName>
        <fullName evidence="7">Shikimate kinase</fullName>
        <shortName evidence="7">SK</shortName>
        <ecNumber evidence="7">2.7.1.71</ecNumber>
    </recommendedName>
</protein>
<evidence type="ECO:0000256" key="7">
    <source>
        <dbReference type="HAMAP-Rule" id="MF_00109"/>
    </source>
</evidence>
<dbReference type="GO" id="GO:0005524">
    <property type="term" value="F:ATP binding"/>
    <property type="evidence" value="ECO:0007669"/>
    <property type="project" value="UniProtKB-UniRule"/>
</dbReference>
<feature type="binding site" evidence="7">
    <location>
        <position position="14"/>
    </location>
    <ligand>
        <name>Mg(2+)</name>
        <dbReference type="ChEBI" id="CHEBI:18420"/>
    </ligand>
</feature>
<reference evidence="8 9" key="1">
    <citation type="submission" date="2019-02" db="EMBL/GenBank/DDBJ databases">
        <title>Deep-cultivation of Planctomycetes and their phenomic and genomic characterization uncovers novel biology.</title>
        <authorList>
            <person name="Wiegand S."/>
            <person name="Jogler M."/>
            <person name="Boedeker C."/>
            <person name="Pinto D."/>
            <person name="Vollmers J."/>
            <person name="Rivas-Marin E."/>
            <person name="Kohn T."/>
            <person name="Peeters S.H."/>
            <person name="Heuer A."/>
            <person name="Rast P."/>
            <person name="Oberbeckmann S."/>
            <person name="Bunk B."/>
            <person name="Jeske O."/>
            <person name="Meyerdierks A."/>
            <person name="Storesund J.E."/>
            <person name="Kallscheuer N."/>
            <person name="Luecker S."/>
            <person name="Lage O.M."/>
            <person name="Pohl T."/>
            <person name="Merkel B.J."/>
            <person name="Hornburger P."/>
            <person name="Mueller R.-W."/>
            <person name="Bruemmer F."/>
            <person name="Labrenz M."/>
            <person name="Spormann A.M."/>
            <person name="Op Den Camp H."/>
            <person name="Overmann J."/>
            <person name="Amann R."/>
            <person name="Jetten M.S.M."/>
            <person name="Mascher T."/>
            <person name="Medema M.H."/>
            <person name="Devos D.P."/>
            <person name="Kaster A.-K."/>
            <person name="Ovreas L."/>
            <person name="Rohde M."/>
            <person name="Galperin M.Y."/>
            <person name="Jogler C."/>
        </authorList>
    </citation>
    <scope>NUCLEOTIDE SEQUENCE [LARGE SCALE GENOMIC DNA]</scope>
    <source>
        <strain evidence="8 9">CA13</strain>
    </source>
</reference>
<evidence type="ECO:0000256" key="2">
    <source>
        <dbReference type="ARBA" id="ARBA00022679"/>
    </source>
</evidence>
<dbReference type="GO" id="GO:0005829">
    <property type="term" value="C:cytosol"/>
    <property type="evidence" value="ECO:0007669"/>
    <property type="project" value="TreeGrafter"/>
</dbReference>
<organism evidence="8 9">
    <name type="scientific">Novipirellula herctigrandis</name>
    <dbReference type="NCBI Taxonomy" id="2527986"/>
    <lineage>
        <taxon>Bacteria</taxon>
        <taxon>Pseudomonadati</taxon>
        <taxon>Planctomycetota</taxon>
        <taxon>Planctomycetia</taxon>
        <taxon>Pirellulales</taxon>
        <taxon>Pirellulaceae</taxon>
        <taxon>Novipirellula</taxon>
    </lineage>
</organism>
<name>A0A5C5Z048_9BACT</name>